<feature type="compositionally biased region" description="Basic and acidic residues" evidence="4">
    <location>
        <begin position="129"/>
        <end position="175"/>
    </location>
</feature>
<comment type="caution">
    <text evidence="5">The sequence shown here is derived from an EMBL/GenBank/DDBJ whole genome shotgun (WGS) entry which is preliminary data.</text>
</comment>
<evidence type="ECO:0000313" key="5">
    <source>
        <dbReference type="EMBL" id="MRX23773.1"/>
    </source>
</evidence>
<dbReference type="RefSeq" id="WP_151164835.1">
    <property type="nucleotide sequence ID" value="NZ_WKJO01000003.1"/>
</dbReference>
<evidence type="ECO:0000256" key="2">
    <source>
        <dbReference type="ARBA" id="ARBA00022448"/>
    </source>
</evidence>
<evidence type="ECO:0000256" key="4">
    <source>
        <dbReference type="SAM" id="MobiDB-lite"/>
    </source>
</evidence>
<dbReference type="PROSITE" id="PS51318">
    <property type="entry name" value="TAT"/>
    <property type="match status" value="1"/>
</dbReference>
<evidence type="ECO:0000313" key="6">
    <source>
        <dbReference type="Proteomes" id="UP000439022"/>
    </source>
</evidence>
<reference evidence="5 6" key="1">
    <citation type="submission" date="2019-11" db="EMBL/GenBank/DDBJ databases">
        <title>Whole genome sequence of Haloferax sp. MBLA0076.</title>
        <authorList>
            <person name="Seo M.-J."/>
            <person name="Cho E.-S."/>
        </authorList>
    </citation>
    <scope>NUCLEOTIDE SEQUENCE [LARGE SCALE GENOMIC DNA]</scope>
    <source>
        <strain evidence="5 6">MBLA0076</strain>
    </source>
</reference>
<keyword evidence="2" id="KW-0813">Transport</keyword>
<dbReference type="Proteomes" id="UP000439022">
    <property type="component" value="Unassembled WGS sequence"/>
</dbReference>
<dbReference type="PANTHER" id="PTHR42953:SF3">
    <property type="entry name" value="HIGH-AFFINITY ZINC UPTAKE SYSTEM PROTEIN ZNUA"/>
    <property type="match status" value="1"/>
</dbReference>
<dbReference type="GO" id="GO:0046872">
    <property type="term" value="F:metal ion binding"/>
    <property type="evidence" value="ECO:0007669"/>
    <property type="project" value="InterPro"/>
</dbReference>
<protein>
    <submittedName>
        <fullName evidence="5">Zinc ABC transporter substrate-binding protein</fullName>
    </submittedName>
</protein>
<dbReference type="AlphaFoldDB" id="A0A6A8GKP2"/>
<sequence>MRRQNRRDFLAAVSGATTAALAGCLGSGTSGQSAAPDETQATASFFVFGDVTSHVAGEAASAETLVPLGQHGHGWEPGPDVQGRILESTVFVHGMRDFQPWADDIVASLEADGSDVVSVDISADVSLHEVGDDGHAHDDDDEDAHHDEDNHEDDSSGDDHHDDTVTDSHEEHDTGSVDPHFWMDPQRVATATGTVRDALQAVDAENTDAYADNAERYLTALADLDAAFEEGLESRERDVILVAGHDAYGYLADRYDFDVVALTGLSPDDEPSPRDIERAQATIEEHGIRHVLADPLESDRAATQLVAETDAEAVLPLTSIPGLTQEWVEQDWGYVDIVREINLPSLRTALDAR</sequence>
<dbReference type="InterPro" id="IPR050492">
    <property type="entry name" value="Bact_metal-bind_prot9"/>
</dbReference>
<dbReference type="PROSITE" id="PS51257">
    <property type="entry name" value="PROKAR_LIPOPROTEIN"/>
    <property type="match status" value="1"/>
</dbReference>
<feature type="region of interest" description="Disordered" evidence="4">
    <location>
        <begin position="129"/>
        <end position="182"/>
    </location>
</feature>
<keyword evidence="6" id="KW-1185">Reference proteome</keyword>
<dbReference type="GO" id="GO:0030001">
    <property type="term" value="P:metal ion transport"/>
    <property type="evidence" value="ECO:0007669"/>
    <property type="project" value="InterPro"/>
</dbReference>
<name>A0A6A8GKP2_9EURY</name>
<keyword evidence="3" id="KW-0732">Signal</keyword>
<dbReference type="SUPFAM" id="SSF53807">
    <property type="entry name" value="Helical backbone' metal receptor"/>
    <property type="match status" value="1"/>
</dbReference>
<dbReference type="Gene3D" id="3.40.50.1980">
    <property type="entry name" value="Nitrogenase molybdenum iron protein domain"/>
    <property type="match status" value="2"/>
</dbReference>
<gene>
    <name evidence="5" type="ORF">GJR96_17665</name>
</gene>
<dbReference type="EMBL" id="WKJO01000003">
    <property type="protein sequence ID" value="MRX23773.1"/>
    <property type="molecule type" value="Genomic_DNA"/>
</dbReference>
<organism evidence="5 6">
    <name type="scientific">Haloferax litoreum</name>
    <dbReference type="NCBI Taxonomy" id="2666140"/>
    <lineage>
        <taxon>Archaea</taxon>
        <taxon>Methanobacteriati</taxon>
        <taxon>Methanobacteriota</taxon>
        <taxon>Stenosarchaea group</taxon>
        <taxon>Halobacteria</taxon>
        <taxon>Halobacteriales</taxon>
        <taxon>Haloferacaceae</taxon>
        <taxon>Haloferax</taxon>
    </lineage>
</organism>
<dbReference type="Pfam" id="PF01297">
    <property type="entry name" value="ZnuA"/>
    <property type="match status" value="1"/>
</dbReference>
<evidence type="ECO:0000256" key="3">
    <source>
        <dbReference type="ARBA" id="ARBA00022729"/>
    </source>
</evidence>
<dbReference type="InterPro" id="IPR006127">
    <property type="entry name" value="ZnuA-like"/>
</dbReference>
<dbReference type="PANTHER" id="PTHR42953">
    <property type="entry name" value="HIGH-AFFINITY ZINC UPTAKE SYSTEM PROTEIN ZNUA-RELATED"/>
    <property type="match status" value="1"/>
</dbReference>
<proteinExistence type="inferred from homology"/>
<comment type="similarity">
    <text evidence="1">Belongs to the bacterial solute-binding protein 9 family.</text>
</comment>
<dbReference type="InterPro" id="IPR006311">
    <property type="entry name" value="TAT_signal"/>
</dbReference>
<evidence type="ECO:0000256" key="1">
    <source>
        <dbReference type="ARBA" id="ARBA00011028"/>
    </source>
</evidence>
<accession>A0A6A8GKP2</accession>